<evidence type="ECO:0000259" key="1">
    <source>
        <dbReference type="SMART" id="SM01321"/>
    </source>
</evidence>
<dbReference type="SMART" id="SM01321">
    <property type="entry name" value="Y1_Tnp"/>
    <property type="match status" value="1"/>
</dbReference>
<organism evidence="2">
    <name type="scientific">termite gut metagenome</name>
    <dbReference type="NCBI Taxonomy" id="433724"/>
    <lineage>
        <taxon>unclassified sequences</taxon>
        <taxon>metagenomes</taxon>
        <taxon>organismal metagenomes</taxon>
    </lineage>
</organism>
<feature type="domain" description="Transposase IS200-like" evidence="1">
    <location>
        <begin position="9"/>
        <end position="123"/>
    </location>
</feature>
<gene>
    <name evidence="2" type="ORF">EZS27_032238</name>
</gene>
<dbReference type="InterPro" id="IPR036515">
    <property type="entry name" value="Transposase_17_sf"/>
</dbReference>
<reference evidence="2" key="1">
    <citation type="submission" date="2019-03" db="EMBL/GenBank/DDBJ databases">
        <title>Single cell metagenomics reveals metabolic interactions within the superorganism composed of flagellate Streblomastix strix and complex community of Bacteroidetes bacteria on its surface.</title>
        <authorList>
            <person name="Treitli S.C."/>
            <person name="Kolisko M."/>
            <person name="Husnik F."/>
            <person name="Keeling P."/>
            <person name="Hampl V."/>
        </authorList>
    </citation>
    <scope>NUCLEOTIDE SEQUENCE</scope>
    <source>
        <strain evidence="2">STM</strain>
    </source>
</reference>
<dbReference type="AlphaFoldDB" id="A0A5J4Q7H4"/>
<name>A0A5J4Q7H4_9ZZZZ</name>
<dbReference type="GO" id="GO:0004803">
    <property type="term" value="F:transposase activity"/>
    <property type="evidence" value="ECO:0007669"/>
    <property type="project" value="InterPro"/>
</dbReference>
<sequence length="156" mass="18611">NIRNMAGTFSQIYIQVIFAVKNRDALISTTWNIELYKYITGIVQNKEQKMLAINGVPNHIHFLIGMKPSCCLSDLVREIKKSSNAFVKEKRFIKYQFQWQEGFGAFSYSQSALKNVIQYIQGQEEHHKKRSFREEYMEFLKKFEIQFNDEYVFDWI</sequence>
<dbReference type="Gene3D" id="3.30.70.1290">
    <property type="entry name" value="Transposase IS200-like"/>
    <property type="match status" value="1"/>
</dbReference>
<dbReference type="SUPFAM" id="SSF143422">
    <property type="entry name" value="Transposase IS200-like"/>
    <property type="match status" value="1"/>
</dbReference>
<comment type="caution">
    <text evidence="2">The sequence shown here is derived from an EMBL/GenBank/DDBJ whole genome shotgun (WGS) entry which is preliminary data.</text>
</comment>
<dbReference type="InterPro" id="IPR002686">
    <property type="entry name" value="Transposase_17"/>
</dbReference>
<dbReference type="PANTHER" id="PTHR33360:SF2">
    <property type="entry name" value="TRANSPOSASE FOR INSERTION SEQUENCE ELEMENT IS200"/>
    <property type="match status" value="1"/>
</dbReference>
<dbReference type="NCBIfam" id="NF033573">
    <property type="entry name" value="transpos_IS200"/>
    <property type="match status" value="1"/>
</dbReference>
<proteinExistence type="predicted"/>
<dbReference type="PANTHER" id="PTHR33360">
    <property type="entry name" value="TRANSPOSASE FOR INSERTION SEQUENCE ELEMENT IS200"/>
    <property type="match status" value="1"/>
</dbReference>
<dbReference type="EMBL" id="SNRY01004455">
    <property type="protein sequence ID" value="KAA6317637.1"/>
    <property type="molecule type" value="Genomic_DNA"/>
</dbReference>
<accession>A0A5J4Q7H4</accession>
<feature type="non-terminal residue" evidence="2">
    <location>
        <position position="1"/>
    </location>
</feature>
<protein>
    <recommendedName>
        <fullName evidence="1">Transposase IS200-like domain-containing protein</fullName>
    </recommendedName>
</protein>
<evidence type="ECO:0000313" key="2">
    <source>
        <dbReference type="EMBL" id="KAA6317637.1"/>
    </source>
</evidence>
<dbReference type="GO" id="GO:0003677">
    <property type="term" value="F:DNA binding"/>
    <property type="evidence" value="ECO:0007669"/>
    <property type="project" value="InterPro"/>
</dbReference>
<dbReference type="Pfam" id="PF01797">
    <property type="entry name" value="Y1_Tnp"/>
    <property type="match status" value="1"/>
</dbReference>
<dbReference type="GO" id="GO:0006313">
    <property type="term" value="P:DNA transposition"/>
    <property type="evidence" value="ECO:0007669"/>
    <property type="project" value="InterPro"/>
</dbReference>